<keyword evidence="1" id="KW-0812">Transmembrane</keyword>
<dbReference type="Proteomes" id="UP000504611">
    <property type="component" value="Unplaced"/>
</dbReference>
<feature type="transmembrane region" description="Helical" evidence="1">
    <location>
        <begin position="345"/>
        <end position="364"/>
    </location>
</feature>
<name>A0A6I9MV01_9TELE</name>
<dbReference type="GeneID" id="104942195"/>
<feature type="transmembrane region" description="Helical" evidence="1">
    <location>
        <begin position="256"/>
        <end position="278"/>
    </location>
</feature>
<feature type="transmembrane region" description="Helical" evidence="1">
    <location>
        <begin position="285"/>
        <end position="301"/>
    </location>
</feature>
<feature type="transmembrane region" description="Helical" evidence="1">
    <location>
        <begin position="114"/>
        <end position="147"/>
    </location>
</feature>
<accession>A0A6I9MV01</accession>
<feature type="transmembrane region" description="Helical" evidence="1">
    <location>
        <begin position="67"/>
        <end position="94"/>
    </location>
</feature>
<gene>
    <name evidence="3" type="primary">LOC104942195</name>
</gene>
<dbReference type="OrthoDB" id="8446060at2759"/>
<reference evidence="3" key="1">
    <citation type="submission" date="2025-08" db="UniProtKB">
        <authorList>
            <consortium name="RefSeq"/>
        </authorList>
    </citation>
    <scope>IDENTIFICATION</scope>
    <source>
        <tissue evidence="3">Muscle</tissue>
    </source>
</reference>
<keyword evidence="2" id="KW-1185">Reference proteome</keyword>
<feature type="transmembrane region" description="Helical" evidence="1">
    <location>
        <begin position="447"/>
        <end position="465"/>
    </location>
</feature>
<keyword evidence="1" id="KW-1133">Transmembrane helix</keyword>
<evidence type="ECO:0000313" key="2">
    <source>
        <dbReference type="Proteomes" id="UP000504611"/>
    </source>
</evidence>
<keyword evidence="1" id="KW-0472">Membrane</keyword>
<proteinExistence type="predicted"/>
<feature type="transmembrane region" description="Helical" evidence="1">
    <location>
        <begin position="313"/>
        <end position="333"/>
    </location>
</feature>
<feature type="transmembrane region" description="Helical" evidence="1">
    <location>
        <begin position="419"/>
        <end position="441"/>
    </location>
</feature>
<feature type="transmembrane region" description="Helical" evidence="1">
    <location>
        <begin position="178"/>
        <end position="198"/>
    </location>
</feature>
<organism evidence="2 3">
    <name type="scientific">Notothenia coriiceps</name>
    <name type="common">black rockcod</name>
    <dbReference type="NCBI Taxonomy" id="8208"/>
    <lineage>
        <taxon>Eukaryota</taxon>
        <taxon>Metazoa</taxon>
        <taxon>Chordata</taxon>
        <taxon>Craniata</taxon>
        <taxon>Vertebrata</taxon>
        <taxon>Euteleostomi</taxon>
        <taxon>Actinopterygii</taxon>
        <taxon>Neopterygii</taxon>
        <taxon>Teleostei</taxon>
        <taxon>Neoteleostei</taxon>
        <taxon>Acanthomorphata</taxon>
        <taxon>Eupercaria</taxon>
        <taxon>Perciformes</taxon>
        <taxon>Notothenioidei</taxon>
        <taxon>Nototheniidae</taxon>
        <taxon>Notothenia</taxon>
    </lineage>
</organism>
<feature type="transmembrane region" description="Helical" evidence="1">
    <location>
        <begin position="154"/>
        <end position="172"/>
    </location>
</feature>
<evidence type="ECO:0000313" key="3">
    <source>
        <dbReference type="RefSeq" id="XP_010765696.1"/>
    </source>
</evidence>
<dbReference type="RefSeq" id="XP_010765696.1">
    <property type="nucleotide sequence ID" value="XM_010767394.1"/>
</dbReference>
<dbReference type="AlphaFoldDB" id="A0A6I9MV01"/>
<protein>
    <submittedName>
        <fullName evidence="3">Uncharacterized protein</fullName>
    </submittedName>
</protein>
<sequence length="477" mass="47551">MQKQSQESMAETSLGAFGAVQTILQSAAAGFAFGEAALFAVEPSLTEDGVLLSAATLAAERAGSTGVGVVTACLVFTSLLISLGSGFLLAAMVMKLLNKVGARLPWLEEATTGASVVLGAVTTGVLAGILPPWICIAVQGILVLVVYSYSNINDMSTALLIIFTTLYLSVLYGRMGVMVGLFIMGLTISVLCALRKALTERMTQKPKSKSGCKLLERIFFYSVFVGILGFSVGLGAGGAGEGSEAEVVLMLQSVLWVAYLSAGLLGAGLGTVATVGLGPEAAGKVALGAAIISSASLRAILHSSFSLGSRSSMGGTLGAATAAGVSLGAASVAAKQAFGSKNTTLAALGSVVIGVLLSTLGLAVNSTPLTISELLQITLVAVGAFVLGAPKSPFNTQVNLQRGLLTGPELIKGIGMETVTAAAAPIGAGALGAAALATAALGRLGTLGVSVAILLALGSALSGMIGKSPQTTNTHTD</sequence>
<feature type="transmembrane region" description="Helical" evidence="1">
    <location>
        <begin position="218"/>
        <end position="236"/>
    </location>
</feature>
<evidence type="ECO:0000256" key="1">
    <source>
        <dbReference type="SAM" id="Phobius"/>
    </source>
</evidence>
<dbReference type="KEGG" id="ncc:104942195"/>